<dbReference type="EMBL" id="JARKIE010000506">
    <property type="protein sequence ID" value="KAJ7631789.1"/>
    <property type="molecule type" value="Genomic_DNA"/>
</dbReference>
<comment type="caution">
    <text evidence="1">The sequence shown here is derived from an EMBL/GenBank/DDBJ whole genome shotgun (WGS) entry which is preliminary data.</text>
</comment>
<proteinExistence type="predicted"/>
<keyword evidence="2" id="KW-1185">Reference proteome</keyword>
<dbReference type="SUPFAM" id="SSF46689">
    <property type="entry name" value="Homeodomain-like"/>
    <property type="match status" value="1"/>
</dbReference>
<dbReference type="InterPro" id="IPR009057">
    <property type="entry name" value="Homeodomain-like_sf"/>
</dbReference>
<gene>
    <name evidence="1" type="ORF">B0H17DRAFT_962143</name>
</gene>
<evidence type="ECO:0000313" key="2">
    <source>
        <dbReference type="Proteomes" id="UP001221757"/>
    </source>
</evidence>
<feature type="non-terminal residue" evidence="1">
    <location>
        <position position="1"/>
    </location>
</feature>
<evidence type="ECO:0000313" key="1">
    <source>
        <dbReference type="EMBL" id="KAJ7631789.1"/>
    </source>
</evidence>
<dbReference type="Gene3D" id="1.10.10.60">
    <property type="entry name" value="Homeodomain-like"/>
    <property type="match status" value="1"/>
</dbReference>
<sequence length="193" mass="21819">DEDGPANLKKVRRTWTQEETQMLVDGCNLQGVKAILSDPTLAFTNRSPVDLMGRYVPPSLFLSFFPFWFPSFHSPASDVSFRPCASVIHSRAEFGGADLRTNAHRPVAPFRLLGHLCAETRLRWEGRRRSLFPRVPSSSSFLLCSLPFCVFTCVFMRFGTCTGRGACVGEWRCGRVRACVGEWRCVPRRVRDV</sequence>
<organism evidence="1 2">
    <name type="scientific">Mycena rosella</name>
    <name type="common">Pink bonnet</name>
    <name type="synonym">Agaricus rosellus</name>
    <dbReference type="NCBI Taxonomy" id="1033263"/>
    <lineage>
        <taxon>Eukaryota</taxon>
        <taxon>Fungi</taxon>
        <taxon>Dikarya</taxon>
        <taxon>Basidiomycota</taxon>
        <taxon>Agaricomycotina</taxon>
        <taxon>Agaricomycetes</taxon>
        <taxon>Agaricomycetidae</taxon>
        <taxon>Agaricales</taxon>
        <taxon>Marasmiineae</taxon>
        <taxon>Mycenaceae</taxon>
        <taxon>Mycena</taxon>
    </lineage>
</organism>
<dbReference type="Proteomes" id="UP001221757">
    <property type="component" value="Unassembled WGS sequence"/>
</dbReference>
<protein>
    <recommendedName>
        <fullName evidence="3">Myb-like domain-containing protein</fullName>
    </recommendedName>
</protein>
<accession>A0AAD7BVN5</accession>
<dbReference type="AlphaFoldDB" id="A0AAD7BVN5"/>
<name>A0AAD7BVN5_MYCRO</name>
<reference evidence="1" key="1">
    <citation type="submission" date="2023-03" db="EMBL/GenBank/DDBJ databases">
        <title>Massive genome expansion in bonnet fungi (Mycena s.s.) driven by repeated elements and novel gene families across ecological guilds.</title>
        <authorList>
            <consortium name="Lawrence Berkeley National Laboratory"/>
            <person name="Harder C.B."/>
            <person name="Miyauchi S."/>
            <person name="Viragh M."/>
            <person name="Kuo A."/>
            <person name="Thoen E."/>
            <person name="Andreopoulos B."/>
            <person name="Lu D."/>
            <person name="Skrede I."/>
            <person name="Drula E."/>
            <person name="Henrissat B."/>
            <person name="Morin E."/>
            <person name="Kohler A."/>
            <person name="Barry K."/>
            <person name="LaButti K."/>
            <person name="Morin E."/>
            <person name="Salamov A."/>
            <person name="Lipzen A."/>
            <person name="Mereny Z."/>
            <person name="Hegedus B."/>
            <person name="Baldrian P."/>
            <person name="Stursova M."/>
            <person name="Weitz H."/>
            <person name="Taylor A."/>
            <person name="Grigoriev I.V."/>
            <person name="Nagy L.G."/>
            <person name="Martin F."/>
            <person name="Kauserud H."/>
        </authorList>
    </citation>
    <scope>NUCLEOTIDE SEQUENCE</scope>
    <source>
        <strain evidence="1">CBHHK067</strain>
    </source>
</reference>
<evidence type="ECO:0008006" key="3">
    <source>
        <dbReference type="Google" id="ProtNLM"/>
    </source>
</evidence>